<keyword evidence="1" id="KW-0175">Coiled coil</keyword>
<comment type="caution">
    <text evidence="3">The sequence shown here is derived from an EMBL/GenBank/DDBJ whole genome shotgun (WGS) entry which is preliminary data.</text>
</comment>
<gene>
    <name evidence="3" type="ORF">BLNAU_21397</name>
</gene>
<keyword evidence="4" id="KW-1185">Reference proteome</keyword>
<proteinExistence type="predicted"/>
<dbReference type="EMBL" id="JARBJD010000333">
    <property type="protein sequence ID" value="KAK2943694.1"/>
    <property type="molecule type" value="Genomic_DNA"/>
</dbReference>
<protein>
    <submittedName>
        <fullName evidence="3">Uncharacterized protein</fullName>
    </submittedName>
</protein>
<organism evidence="3 4">
    <name type="scientific">Blattamonas nauphoetae</name>
    <dbReference type="NCBI Taxonomy" id="2049346"/>
    <lineage>
        <taxon>Eukaryota</taxon>
        <taxon>Metamonada</taxon>
        <taxon>Preaxostyla</taxon>
        <taxon>Oxymonadida</taxon>
        <taxon>Blattamonas</taxon>
    </lineage>
</organism>
<evidence type="ECO:0000313" key="4">
    <source>
        <dbReference type="Proteomes" id="UP001281761"/>
    </source>
</evidence>
<feature type="region of interest" description="Disordered" evidence="2">
    <location>
        <begin position="158"/>
        <end position="205"/>
    </location>
</feature>
<evidence type="ECO:0000256" key="2">
    <source>
        <dbReference type="SAM" id="MobiDB-lite"/>
    </source>
</evidence>
<dbReference type="Proteomes" id="UP001281761">
    <property type="component" value="Unassembled WGS sequence"/>
</dbReference>
<accession>A0ABQ9WW28</accession>
<feature type="coiled-coil region" evidence="1">
    <location>
        <begin position="23"/>
        <end position="115"/>
    </location>
</feature>
<name>A0ABQ9WW28_9EUKA</name>
<evidence type="ECO:0000313" key="3">
    <source>
        <dbReference type="EMBL" id="KAK2943694.1"/>
    </source>
</evidence>
<sequence length="228" mass="26163">MTLTMGGWTRDLAGRTQQRKLLAVRAQETEEEITQRVNEQRKQLQACHNKTLEKKYHNELLEASQKLDNTNEKGYMQLVPLTQLENEKNTEGVRNDKMRDILRKKEEELIALLQKRHNRSAKIERKLKIGKKMNQEAAILLQVLEGYMTNTFSHPYLNKKRKESKDKYKESIPPGNQFGGTSFGPDCKGKEDLKPSGEGSTLHRKTLSIIDANPLSLFTSSARAKKVL</sequence>
<evidence type="ECO:0000256" key="1">
    <source>
        <dbReference type="SAM" id="Coils"/>
    </source>
</evidence>
<reference evidence="3 4" key="1">
    <citation type="journal article" date="2022" name="bioRxiv">
        <title>Genomics of Preaxostyla Flagellates Illuminates Evolutionary Transitions and the Path Towards Mitochondrial Loss.</title>
        <authorList>
            <person name="Novak L.V.F."/>
            <person name="Treitli S.C."/>
            <person name="Pyrih J."/>
            <person name="Halakuc P."/>
            <person name="Pipaliya S.V."/>
            <person name="Vacek V."/>
            <person name="Brzon O."/>
            <person name="Soukal P."/>
            <person name="Eme L."/>
            <person name="Dacks J.B."/>
            <person name="Karnkowska A."/>
            <person name="Elias M."/>
            <person name="Hampl V."/>
        </authorList>
    </citation>
    <scope>NUCLEOTIDE SEQUENCE [LARGE SCALE GENOMIC DNA]</scope>
    <source>
        <strain evidence="3">NAU3</strain>
        <tissue evidence="3">Gut</tissue>
    </source>
</reference>